<feature type="compositionally biased region" description="Polar residues" evidence="1">
    <location>
        <begin position="57"/>
        <end position="72"/>
    </location>
</feature>
<feature type="compositionally biased region" description="Polar residues" evidence="1">
    <location>
        <begin position="1"/>
        <end position="11"/>
    </location>
</feature>
<accession>A0A481TX70</accession>
<protein>
    <submittedName>
        <fullName evidence="2">Uncharacterized protein</fullName>
    </submittedName>
</protein>
<proteinExistence type="predicted"/>
<evidence type="ECO:0000256" key="1">
    <source>
        <dbReference type="SAM" id="MobiDB-lite"/>
    </source>
</evidence>
<dbReference type="EMBL" id="MH790661">
    <property type="protein sequence ID" value="QBH85271.1"/>
    <property type="molecule type" value="Genomic_DNA"/>
</dbReference>
<organism evidence="2">
    <name type="scientific">Human herpesvirus 2</name>
    <name type="common">HHV-2</name>
    <name type="synonym">Human herpes simplex virus 2</name>
    <dbReference type="NCBI Taxonomy" id="10310"/>
    <lineage>
        <taxon>Viruses</taxon>
        <taxon>Duplodnaviria</taxon>
        <taxon>Heunggongvirae</taxon>
        <taxon>Peploviricota</taxon>
        <taxon>Herviviricetes</taxon>
        <taxon>Herpesvirales</taxon>
        <taxon>Orthoherpesviridae</taxon>
        <taxon>Alphaherpesvirinae</taxon>
        <taxon>Simplexvirus</taxon>
        <taxon>Simplexvirus humanalpha2</taxon>
    </lineage>
</organism>
<sequence length="79" mass="8369">MGSRRTSSPELQATGEMVRRSRSGTPNRSTSETTPLFNSTSARSGAEHRLFSPAARESSQSRSWVTSASSGPGTRPGAK</sequence>
<reference evidence="2" key="1">
    <citation type="submission" date="2018-08" db="EMBL/GenBank/DDBJ databases">
        <title>HSV2 whole genome sequences from clinical isolates.</title>
        <authorList>
            <person name="Roychoudhury P."/>
            <person name="Greninger A.L."/>
            <person name="Jerome K.R."/>
            <person name="Johnston C."/>
            <person name="Wald A."/>
            <person name="Xie H."/>
        </authorList>
    </citation>
    <scope>NUCLEOTIDE SEQUENCE</scope>
    <source>
        <strain evidence="2">2000-3429</strain>
    </source>
</reference>
<feature type="region of interest" description="Disordered" evidence="1">
    <location>
        <begin position="1"/>
        <end position="79"/>
    </location>
</feature>
<evidence type="ECO:0000313" key="2">
    <source>
        <dbReference type="EMBL" id="QBH85271.1"/>
    </source>
</evidence>
<name>A0A481TX70_HHV2</name>
<organismHost>
    <name type="scientific">Homo sapiens</name>
    <name type="common">Human</name>
    <dbReference type="NCBI Taxonomy" id="9606"/>
</organismHost>
<feature type="compositionally biased region" description="Polar residues" evidence="1">
    <location>
        <begin position="23"/>
        <end position="43"/>
    </location>
</feature>